<reference evidence="11" key="1">
    <citation type="journal article" date="2019" name="Int. J. Syst. Evol. Microbiol.">
        <title>The Global Catalogue of Microorganisms (GCM) 10K type strain sequencing project: providing services to taxonomists for standard genome sequencing and annotation.</title>
        <authorList>
            <consortium name="The Broad Institute Genomics Platform"/>
            <consortium name="The Broad Institute Genome Sequencing Center for Infectious Disease"/>
            <person name="Wu L."/>
            <person name="Ma J."/>
        </authorList>
    </citation>
    <scope>NUCLEOTIDE SEQUENCE [LARGE SCALE GENOMIC DNA]</scope>
    <source>
        <strain evidence="11">CGMCC 4.7645</strain>
    </source>
</reference>
<protein>
    <submittedName>
        <fullName evidence="10">ABC transporter permease</fullName>
    </submittedName>
</protein>
<dbReference type="InterPro" id="IPR001851">
    <property type="entry name" value="ABC_transp_permease"/>
</dbReference>
<feature type="transmembrane region" description="Helical" evidence="9">
    <location>
        <begin position="160"/>
        <end position="182"/>
    </location>
</feature>
<feature type="transmembrane region" description="Helical" evidence="9">
    <location>
        <begin position="216"/>
        <end position="234"/>
    </location>
</feature>
<dbReference type="CDD" id="cd06579">
    <property type="entry name" value="TM_PBP1_transp_AraH_like"/>
    <property type="match status" value="1"/>
</dbReference>
<evidence type="ECO:0000256" key="2">
    <source>
        <dbReference type="ARBA" id="ARBA00022448"/>
    </source>
</evidence>
<evidence type="ECO:0000256" key="1">
    <source>
        <dbReference type="ARBA" id="ARBA00004651"/>
    </source>
</evidence>
<evidence type="ECO:0000256" key="3">
    <source>
        <dbReference type="ARBA" id="ARBA00022475"/>
    </source>
</evidence>
<feature type="transmembrane region" description="Helical" evidence="9">
    <location>
        <begin position="23"/>
        <end position="44"/>
    </location>
</feature>
<evidence type="ECO:0000256" key="6">
    <source>
        <dbReference type="ARBA" id="ARBA00022989"/>
    </source>
</evidence>
<keyword evidence="3" id="KW-1003">Cell membrane</keyword>
<evidence type="ECO:0000256" key="7">
    <source>
        <dbReference type="ARBA" id="ARBA00023136"/>
    </source>
</evidence>
<feature type="transmembrane region" description="Helical" evidence="9">
    <location>
        <begin position="293"/>
        <end position="315"/>
    </location>
</feature>
<comment type="subcellular location">
    <subcellularLocation>
        <location evidence="1">Cell membrane</location>
        <topology evidence="1">Multi-pass membrane protein</topology>
    </subcellularLocation>
</comment>
<feature type="transmembrane region" description="Helical" evidence="9">
    <location>
        <begin position="122"/>
        <end position="140"/>
    </location>
</feature>
<keyword evidence="11" id="KW-1185">Reference proteome</keyword>
<proteinExistence type="predicted"/>
<feature type="transmembrane region" description="Helical" evidence="9">
    <location>
        <begin position="92"/>
        <end position="115"/>
    </location>
</feature>
<keyword evidence="2" id="KW-0813">Transport</keyword>
<name>A0ABW5G516_9PSEU</name>
<feature type="region of interest" description="Disordered" evidence="8">
    <location>
        <begin position="320"/>
        <end position="341"/>
    </location>
</feature>
<evidence type="ECO:0000313" key="11">
    <source>
        <dbReference type="Proteomes" id="UP001597417"/>
    </source>
</evidence>
<accession>A0ABW5G516</accession>
<evidence type="ECO:0000256" key="8">
    <source>
        <dbReference type="SAM" id="MobiDB-lite"/>
    </source>
</evidence>
<sequence>MSAREVVGITRRIPAPYWLTSSFLIALVLAPAFGGTALSAVNFFNIGQTFAAYGPLALGLGLLMVAGEFDLSLPAIYGLGAMIAVQTGQANPWAGLALAVTAAAAIGLVNGFLVAAAKLNSVPVTLGAFIVVSGLILVLGGGKSVPYENYTVGLRLDEPIAGLASIRSLVAVGLFVATGLLVRGTRWGRDLKATGGDRRAAEVAGVRTQRILIETFGLSAGLAGLSGALLGYGLSSANPAYGGFSSLIFAATAVLLGGVRLAGGEGSAAGMAAGVFSMALLEELLVVTEAQSYVQDLLTGGLLVLIGIAVSPHLLRQARARGRVTNPTKSRRRRTPINLAG</sequence>
<dbReference type="PANTHER" id="PTHR32196:SF21">
    <property type="entry name" value="ABC TRANSPORTER PERMEASE PROTEIN YPHD-RELATED"/>
    <property type="match status" value="1"/>
</dbReference>
<feature type="transmembrane region" description="Helical" evidence="9">
    <location>
        <begin position="56"/>
        <end position="80"/>
    </location>
</feature>
<evidence type="ECO:0000256" key="9">
    <source>
        <dbReference type="SAM" id="Phobius"/>
    </source>
</evidence>
<keyword evidence="4" id="KW-0997">Cell inner membrane</keyword>
<dbReference type="PANTHER" id="PTHR32196">
    <property type="entry name" value="ABC TRANSPORTER PERMEASE PROTEIN YPHD-RELATED-RELATED"/>
    <property type="match status" value="1"/>
</dbReference>
<dbReference type="Pfam" id="PF02653">
    <property type="entry name" value="BPD_transp_2"/>
    <property type="match status" value="1"/>
</dbReference>
<gene>
    <name evidence="10" type="ORF">ACFSXZ_35850</name>
</gene>
<feature type="transmembrane region" description="Helical" evidence="9">
    <location>
        <begin position="268"/>
        <end position="287"/>
    </location>
</feature>
<dbReference type="EMBL" id="JBHUKR010000023">
    <property type="protein sequence ID" value="MFD2421720.1"/>
    <property type="molecule type" value="Genomic_DNA"/>
</dbReference>
<keyword evidence="6 9" id="KW-1133">Transmembrane helix</keyword>
<organism evidence="10 11">
    <name type="scientific">Amycolatopsis pigmentata</name>
    <dbReference type="NCBI Taxonomy" id="450801"/>
    <lineage>
        <taxon>Bacteria</taxon>
        <taxon>Bacillati</taxon>
        <taxon>Actinomycetota</taxon>
        <taxon>Actinomycetes</taxon>
        <taxon>Pseudonocardiales</taxon>
        <taxon>Pseudonocardiaceae</taxon>
        <taxon>Amycolatopsis</taxon>
    </lineage>
</organism>
<keyword evidence="7 9" id="KW-0472">Membrane</keyword>
<evidence type="ECO:0000256" key="4">
    <source>
        <dbReference type="ARBA" id="ARBA00022519"/>
    </source>
</evidence>
<dbReference type="RefSeq" id="WP_378270465.1">
    <property type="nucleotide sequence ID" value="NZ_JBHUKR010000023.1"/>
</dbReference>
<evidence type="ECO:0000313" key="10">
    <source>
        <dbReference type="EMBL" id="MFD2421720.1"/>
    </source>
</evidence>
<evidence type="ECO:0000256" key="5">
    <source>
        <dbReference type="ARBA" id="ARBA00022692"/>
    </source>
</evidence>
<feature type="transmembrane region" description="Helical" evidence="9">
    <location>
        <begin position="240"/>
        <end position="261"/>
    </location>
</feature>
<dbReference type="Proteomes" id="UP001597417">
    <property type="component" value="Unassembled WGS sequence"/>
</dbReference>
<keyword evidence="5 9" id="KW-0812">Transmembrane</keyword>
<comment type="caution">
    <text evidence="10">The sequence shown here is derived from an EMBL/GenBank/DDBJ whole genome shotgun (WGS) entry which is preliminary data.</text>
</comment>